<proteinExistence type="predicted"/>
<dbReference type="GO" id="GO:0005634">
    <property type="term" value="C:nucleus"/>
    <property type="evidence" value="ECO:0007669"/>
    <property type="project" value="UniProtKB-SubCell"/>
</dbReference>
<dbReference type="SUPFAM" id="SSF55455">
    <property type="entry name" value="SRF-like"/>
    <property type="match status" value="1"/>
</dbReference>
<dbReference type="InterPro" id="IPR036879">
    <property type="entry name" value="TF_MADSbox_sf"/>
</dbReference>
<evidence type="ECO:0000259" key="7">
    <source>
        <dbReference type="PROSITE" id="PS50066"/>
    </source>
</evidence>
<dbReference type="Gene3D" id="3.40.1810.10">
    <property type="entry name" value="Transcription factor, MADS-box"/>
    <property type="match status" value="1"/>
</dbReference>
<sequence>MDATDMIIKQQQEQQQQQQQQRIPSKGRQKIELKKVEKQSSRYVTFSKRKKGMFRKAAELSTLCGAQVAILIFSEHGRIFKFGQPADADDVLQTYLAAETSGGDNNINNPADYDDRIISWSEEKLQGSSGVGGGQSNVENNGGFWWELPVEGMDMEELEAFVKSLKELKKNVVTRIELMGSNSDGTECGIINQFINHSETDPTNLVFPCF</sequence>
<protein>
    <recommendedName>
        <fullName evidence="7">MADS-box domain-containing protein</fullName>
    </recommendedName>
</protein>
<dbReference type="PROSITE" id="PS50066">
    <property type="entry name" value="MADS_BOX_2"/>
    <property type="match status" value="1"/>
</dbReference>
<feature type="compositionally biased region" description="Low complexity" evidence="6">
    <location>
        <begin position="10"/>
        <end position="21"/>
    </location>
</feature>
<reference evidence="8" key="1">
    <citation type="submission" date="2022-02" db="EMBL/GenBank/DDBJ databases">
        <authorList>
            <person name="Henning P.M."/>
            <person name="McCubbin A.G."/>
            <person name="Shore J.S."/>
        </authorList>
    </citation>
    <scope>NUCLEOTIDE SEQUENCE</scope>
    <source>
        <strain evidence="8">F60SS</strain>
        <tissue evidence="8">Leaves</tissue>
    </source>
</reference>
<keyword evidence="5" id="KW-0539">Nucleus</keyword>
<comment type="subcellular location">
    <subcellularLocation>
        <location evidence="1">Nucleus</location>
    </subcellularLocation>
</comment>
<dbReference type="PANTHER" id="PTHR11945:SF448">
    <property type="entry name" value="MADS-BOX TRANSCRIPTION FACTOR FAMILY PROTEIN"/>
    <property type="match status" value="1"/>
</dbReference>
<keyword evidence="2" id="KW-0805">Transcription regulation</keyword>
<feature type="region of interest" description="Disordered" evidence="6">
    <location>
        <begin position="1"/>
        <end position="31"/>
    </location>
</feature>
<dbReference type="EMBL" id="JAKUCV010003809">
    <property type="protein sequence ID" value="KAJ4837537.1"/>
    <property type="molecule type" value="Genomic_DNA"/>
</dbReference>
<evidence type="ECO:0000256" key="5">
    <source>
        <dbReference type="ARBA" id="ARBA00023242"/>
    </source>
</evidence>
<evidence type="ECO:0000256" key="3">
    <source>
        <dbReference type="ARBA" id="ARBA00023125"/>
    </source>
</evidence>
<dbReference type="GO" id="GO:0000981">
    <property type="term" value="F:DNA-binding transcription factor activity, RNA polymerase II-specific"/>
    <property type="evidence" value="ECO:0007669"/>
    <property type="project" value="TreeGrafter"/>
</dbReference>
<feature type="domain" description="MADS-box" evidence="7">
    <location>
        <begin position="26"/>
        <end position="86"/>
    </location>
</feature>
<dbReference type="PANTHER" id="PTHR11945">
    <property type="entry name" value="MADS BOX PROTEIN"/>
    <property type="match status" value="1"/>
</dbReference>
<evidence type="ECO:0000313" key="9">
    <source>
        <dbReference type="Proteomes" id="UP001141552"/>
    </source>
</evidence>
<reference evidence="8" key="2">
    <citation type="journal article" date="2023" name="Plants (Basel)">
        <title>Annotation of the Turnera subulata (Passifloraceae) Draft Genome Reveals the S-Locus Evolved after the Divergence of Turneroideae from Passifloroideae in a Stepwise Manner.</title>
        <authorList>
            <person name="Henning P.M."/>
            <person name="Roalson E.H."/>
            <person name="Mir W."/>
            <person name="McCubbin A.G."/>
            <person name="Shore J.S."/>
        </authorList>
    </citation>
    <scope>NUCLEOTIDE SEQUENCE</scope>
    <source>
        <strain evidence="8">F60SS</strain>
    </source>
</reference>
<dbReference type="OrthoDB" id="1896642at2759"/>
<gene>
    <name evidence="8" type="ORF">Tsubulata_028087</name>
</gene>
<dbReference type="AlphaFoldDB" id="A0A9Q0FTZ9"/>
<dbReference type="Pfam" id="PF00319">
    <property type="entry name" value="SRF-TF"/>
    <property type="match status" value="1"/>
</dbReference>
<organism evidence="8 9">
    <name type="scientific">Turnera subulata</name>
    <dbReference type="NCBI Taxonomy" id="218843"/>
    <lineage>
        <taxon>Eukaryota</taxon>
        <taxon>Viridiplantae</taxon>
        <taxon>Streptophyta</taxon>
        <taxon>Embryophyta</taxon>
        <taxon>Tracheophyta</taxon>
        <taxon>Spermatophyta</taxon>
        <taxon>Magnoliopsida</taxon>
        <taxon>eudicotyledons</taxon>
        <taxon>Gunneridae</taxon>
        <taxon>Pentapetalae</taxon>
        <taxon>rosids</taxon>
        <taxon>fabids</taxon>
        <taxon>Malpighiales</taxon>
        <taxon>Passifloraceae</taxon>
        <taxon>Turnera</taxon>
    </lineage>
</organism>
<comment type="caution">
    <text evidence="8">The sequence shown here is derived from an EMBL/GenBank/DDBJ whole genome shotgun (WGS) entry which is preliminary data.</text>
</comment>
<dbReference type="Proteomes" id="UP001141552">
    <property type="component" value="Unassembled WGS sequence"/>
</dbReference>
<keyword evidence="3" id="KW-0238">DNA-binding</keyword>
<evidence type="ECO:0000256" key="4">
    <source>
        <dbReference type="ARBA" id="ARBA00023163"/>
    </source>
</evidence>
<dbReference type="CDD" id="cd00120">
    <property type="entry name" value="MADS"/>
    <property type="match status" value="1"/>
</dbReference>
<keyword evidence="4" id="KW-0804">Transcription</keyword>
<evidence type="ECO:0000256" key="1">
    <source>
        <dbReference type="ARBA" id="ARBA00004123"/>
    </source>
</evidence>
<dbReference type="GO" id="GO:0046983">
    <property type="term" value="F:protein dimerization activity"/>
    <property type="evidence" value="ECO:0007669"/>
    <property type="project" value="InterPro"/>
</dbReference>
<evidence type="ECO:0000256" key="6">
    <source>
        <dbReference type="SAM" id="MobiDB-lite"/>
    </source>
</evidence>
<dbReference type="PRINTS" id="PR00404">
    <property type="entry name" value="MADSDOMAIN"/>
</dbReference>
<dbReference type="SMART" id="SM00432">
    <property type="entry name" value="MADS"/>
    <property type="match status" value="1"/>
</dbReference>
<dbReference type="GO" id="GO:0000978">
    <property type="term" value="F:RNA polymerase II cis-regulatory region sequence-specific DNA binding"/>
    <property type="evidence" value="ECO:0007669"/>
    <property type="project" value="TreeGrafter"/>
</dbReference>
<name>A0A9Q0FTZ9_9ROSI</name>
<dbReference type="InterPro" id="IPR002100">
    <property type="entry name" value="TF_MADSbox"/>
</dbReference>
<keyword evidence="9" id="KW-1185">Reference proteome</keyword>
<accession>A0A9Q0FTZ9</accession>
<evidence type="ECO:0000256" key="2">
    <source>
        <dbReference type="ARBA" id="ARBA00023015"/>
    </source>
</evidence>
<evidence type="ECO:0000313" key="8">
    <source>
        <dbReference type="EMBL" id="KAJ4837537.1"/>
    </source>
</evidence>